<dbReference type="CDD" id="cd08440">
    <property type="entry name" value="PBP2_LTTR_like_4"/>
    <property type="match status" value="1"/>
</dbReference>
<dbReference type="AlphaFoldDB" id="A0A975D1Z6"/>
<gene>
    <name evidence="6" type="ORF">HRJ34_24410</name>
</gene>
<evidence type="ECO:0000256" key="4">
    <source>
        <dbReference type="ARBA" id="ARBA00023163"/>
    </source>
</evidence>
<dbReference type="PRINTS" id="PR00039">
    <property type="entry name" value="HTHLYSR"/>
</dbReference>
<organism evidence="6 7">
    <name type="scientific">Rhizorhabdus wittichii</name>
    <dbReference type="NCBI Taxonomy" id="160791"/>
    <lineage>
        <taxon>Bacteria</taxon>
        <taxon>Pseudomonadati</taxon>
        <taxon>Pseudomonadota</taxon>
        <taxon>Alphaproteobacteria</taxon>
        <taxon>Sphingomonadales</taxon>
        <taxon>Sphingomonadaceae</taxon>
        <taxon>Rhizorhabdus</taxon>
    </lineage>
</organism>
<dbReference type="Gene3D" id="3.40.190.290">
    <property type="match status" value="1"/>
</dbReference>
<protein>
    <submittedName>
        <fullName evidence="6">LysR family transcriptional regulator</fullName>
    </submittedName>
</protein>
<evidence type="ECO:0000313" key="6">
    <source>
        <dbReference type="EMBL" id="QTH21423.1"/>
    </source>
</evidence>
<dbReference type="Pfam" id="PF00126">
    <property type="entry name" value="HTH_1"/>
    <property type="match status" value="1"/>
</dbReference>
<dbReference type="InterPro" id="IPR005119">
    <property type="entry name" value="LysR_subst-bd"/>
</dbReference>
<evidence type="ECO:0000313" key="7">
    <source>
        <dbReference type="Proteomes" id="UP000664914"/>
    </source>
</evidence>
<dbReference type="GO" id="GO:0003700">
    <property type="term" value="F:DNA-binding transcription factor activity"/>
    <property type="evidence" value="ECO:0007669"/>
    <property type="project" value="InterPro"/>
</dbReference>
<dbReference type="PROSITE" id="PS50931">
    <property type="entry name" value="HTH_LYSR"/>
    <property type="match status" value="1"/>
</dbReference>
<dbReference type="Pfam" id="PF03466">
    <property type="entry name" value="LysR_substrate"/>
    <property type="match status" value="1"/>
</dbReference>
<dbReference type="GO" id="GO:0003677">
    <property type="term" value="F:DNA binding"/>
    <property type="evidence" value="ECO:0007669"/>
    <property type="project" value="UniProtKB-KW"/>
</dbReference>
<keyword evidence="2" id="KW-0805">Transcription regulation</keyword>
<dbReference type="Proteomes" id="UP000664914">
    <property type="component" value="Chromosome"/>
</dbReference>
<reference evidence="6" key="2">
    <citation type="submission" date="2021-04" db="EMBL/GenBank/DDBJ databases">
        <title>Isolation and genomic analysis of the ibuprofen-degrading bacterium Sphingomonas strain MPO218.</title>
        <authorList>
            <person name="Aulestia M."/>
            <person name="Flores A."/>
            <person name="Mangas E.L."/>
            <person name="Perez-Pulido A.J."/>
            <person name="Santero E."/>
            <person name="Camacho E.M."/>
        </authorList>
    </citation>
    <scope>NUCLEOTIDE SEQUENCE</scope>
    <source>
        <strain evidence="6">MPO218</strain>
    </source>
</reference>
<evidence type="ECO:0000256" key="2">
    <source>
        <dbReference type="ARBA" id="ARBA00023015"/>
    </source>
</evidence>
<keyword evidence="4" id="KW-0804">Transcription</keyword>
<evidence type="ECO:0000256" key="1">
    <source>
        <dbReference type="ARBA" id="ARBA00009437"/>
    </source>
</evidence>
<dbReference type="PANTHER" id="PTHR30419:SF8">
    <property type="entry name" value="NITROGEN ASSIMILATION TRANSCRIPTIONAL ACTIVATOR-RELATED"/>
    <property type="match status" value="1"/>
</dbReference>
<dbReference type="InterPro" id="IPR050950">
    <property type="entry name" value="HTH-type_LysR_regulators"/>
</dbReference>
<dbReference type="OMA" id="LHECAEQ"/>
<accession>A0A975D1Z6</accession>
<dbReference type="GO" id="GO:0005829">
    <property type="term" value="C:cytosol"/>
    <property type="evidence" value="ECO:0007669"/>
    <property type="project" value="TreeGrafter"/>
</dbReference>
<dbReference type="FunFam" id="1.10.10.10:FF:000001">
    <property type="entry name" value="LysR family transcriptional regulator"/>
    <property type="match status" value="1"/>
</dbReference>
<dbReference type="Gene3D" id="1.10.10.10">
    <property type="entry name" value="Winged helix-like DNA-binding domain superfamily/Winged helix DNA-binding domain"/>
    <property type="match status" value="1"/>
</dbReference>
<evidence type="ECO:0000256" key="3">
    <source>
        <dbReference type="ARBA" id="ARBA00023125"/>
    </source>
</evidence>
<dbReference type="EMBL" id="CP059319">
    <property type="protein sequence ID" value="QTH21423.1"/>
    <property type="molecule type" value="Genomic_DNA"/>
</dbReference>
<keyword evidence="3" id="KW-0238">DNA-binding</keyword>
<dbReference type="InterPro" id="IPR000847">
    <property type="entry name" value="LysR_HTH_N"/>
</dbReference>
<feature type="domain" description="HTH lysR-type" evidence="5">
    <location>
        <begin position="6"/>
        <end position="63"/>
    </location>
</feature>
<name>A0A975D1Z6_9SPHN</name>
<evidence type="ECO:0000259" key="5">
    <source>
        <dbReference type="PROSITE" id="PS50931"/>
    </source>
</evidence>
<reference evidence="6" key="1">
    <citation type="submission" date="2020-07" db="EMBL/GenBank/DDBJ databases">
        <authorList>
            <person name="Camacho E."/>
        </authorList>
    </citation>
    <scope>NUCLEOTIDE SEQUENCE</scope>
    <source>
        <strain evidence="6">MPO218</strain>
    </source>
</reference>
<dbReference type="InterPro" id="IPR036388">
    <property type="entry name" value="WH-like_DNA-bd_sf"/>
</dbReference>
<proteinExistence type="inferred from homology"/>
<dbReference type="PANTHER" id="PTHR30419">
    <property type="entry name" value="HTH-TYPE TRANSCRIPTIONAL REGULATOR YBHD"/>
    <property type="match status" value="1"/>
</dbReference>
<comment type="similarity">
    <text evidence="1">Belongs to the LysR transcriptional regulatory family.</text>
</comment>
<dbReference type="SUPFAM" id="SSF53850">
    <property type="entry name" value="Periplasmic binding protein-like II"/>
    <property type="match status" value="1"/>
</dbReference>
<dbReference type="RefSeq" id="WP_011952624.1">
    <property type="nucleotide sequence ID" value="NZ_CP059319.1"/>
</dbReference>
<dbReference type="InterPro" id="IPR036390">
    <property type="entry name" value="WH_DNA-bd_sf"/>
</dbReference>
<sequence>MAPLNVTLKQIRAFVAAADTGSLTTAAVVVNSTQSSLSVLIRELEEAIGLRLFDRTTRKLVLTEAGQEYLVHAQRILIEVEHAHLSTTELVERKRGRVVIAAPPIMAAALLPEIIADYHRSYPNISIVVEDMPPAEIVPAVASGQIDCGIGVFGDTPDGVKAVAVLKERMLIIAKAGNPLLARPTLRWSDLRGQPVVAIKGGAQIRREVDVRLRLARITEEPVIEVRQMLTVLGMVSAGLGVAVWPSWASMFLAPFGVEGRPLADAAPQLDVAVVTPSSRGLSPAATSFHAMLTANIGRVVAEVEPSA</sequence>
<dbReference type="SUPFAM" id="SSF46785">
    <property type="entry name" value="Winged helix' DNA-binding domain"/>
    <property type="match status" value="1"/>
</dbReference>